<gene>
    <name evidence="2" type="ORF">J2X05_001346</name>
</gene>
<evidence type="ECO:0000256" key="1">
    <source>
        <dbReference type="SAM" id="Phobius"/>
    </source>
</evidence>
<feature type="transmembrane region" description="Helical" evidence="1">
    <location>
        <begin position="83"/>
        <end position="100"/>
    </location>
</feature>
<keyword evidence="3" id="KW-1185">Reference proteome</keyword>
<keyword evidence="1" id="KW-0472">Membrane</keyword>
<feature type="transmembrane region" description="Helical" evidence="1">
    <location>
        <begin position="112"/>
        <end position="132"/>
    </location>
</feature>
<feature type="transmembrane region" description="Helical" evidence="1">
    <location>
        <begin position="144"/>
        <end position="162"/>
    </location>
</feature>
<evidence type="ECO:0008006" key="4">
    <source>
        <dbReference type="Google" id="ProtNLM"/>
    </source>
</evidence>
<sequence length="184" mass="20245">MINSAFVFTITNAVLFQVGWFVCILCGSFWAGVFTLAAIAFHFMIVQQRRDDAVAVLIAIALGLLHDSLLLHSGQIQFAESAYLPPLWLVCLWALLGITLNHSLVWIYSRPLWSGLLGAIAAPLSYLAGVSLSSAEWSSPLVEVLPIIAILWLVVLPLHRFLSLRVLSYVQRKTTGLSSSHSRS</sequence>
<accession>A0ABU1UVX5</accession>
<feature type="transmembrane region" description="Helical" evidence="1">
    <location>
        <begin position="18"/>
        <end position="41"/>
    </location>
</feature>
<reference evidence="2 3" key="1">
    <citation type="submission" date="2023-07" db="EMBL/GenBank/DDBJ databases">
        <title>Sorghum-associated microbial communities from plants grown in Nebraska, USA.</title>
        <authorList>
            <person name="Schachtman D."/>
        </authorList>
    </citation>
    <scope>NUCLEOTIDE SEQUENCE [LARGE SCALE GENOMIC DNA]</scope>
    <source>
        <strain evidence="2 3">BE190</strain>
    </source>
</reference>
<dbReference type="Proteomes" id="UP001253595">
    <property type="component" value="Unassembled WGS sequence"/>
</dbReference>
<name>A0ABU1UVX5_9GAMM</name>
<dbReference type="Pfam" id="PF11086">
    <property type="entry name" value="DUF2878"/>
    <property type="match status" value="1"/>
</dbReference>
<organism evidence="2 3">
    <name type="scientific">Cellvibrio fibrivorans</name>
    <dbReference type="NCBI Taxonomy" id="126350"/>
    <lineage>
        <taxon>Bacteria</taxon>
        <taxon>Pseudomonadati</taxon>
        <taxon>Pseudomonadota</taxon>
        <taxon>Gammaproteobacteria</taxon>
        <taxon>Cellvibrionales</taxon>
        <taxon>Cellvibrionaceae</taxon>
        <taxon>Cellvibrio</taxon>
    </lineage>
</organism>
<keyword evidence="1" id="KW-1133">Transmembrane helix</keyword>
<keyword evidence="1" id="KW-0812">Transmembrane</keyword>
<evidence type="ECO:0000313" key="3">
    <source>
        <dbReference type="Proteomes" id="UP001253595"/>
    </source>
</evidence>
<dbReference type="EMBL" id="JAVDVX010000002">
    <property type="protein sequence ID" value="MDR7089340.1"/>
    <property type="molecule type" value="Genomic_DNA"/>
</dbReference>
<evidence type="ECO:0000313" key="2">
    <source>
        <dbReference type="EMBL" id="MDR7089340.1"/>
    </source>
</evidence>
<feature type="transmembrane region" description="Helical" evidence="1">
    <location>
        <begin position="53"/>
        <end position="71"/>
    </location>
</feature>
<proteinExistence type="predicted"/>
<dbReference type="InterPro" id="IPR021306">
    <property type="entry name" value="DUF2878"/>
</dbReference>
<protein>
    <recommendedName>
        <fullName evidence="4">DUF2878 domain-containing protein</fullName>
    </recommendedName>
</protein>
<comment type="caution">
    <text evidence="2">The sequence shown here is derived from an EMBL/GenBank/DDBJ whole genome shotgun (WGS) entry which is preliminary data.</text>
</comment>
<dbReference type="RefSeq" id="WP_310070321.1">
    <property type="nucleotide sequence ID" value="NZ_JAVDVX010000002.1"/>
</dbReference>